<dbReference type="CDD" id="cd11377">
    <property type="entry name" value="Pro-peptidase_S53"/>
    <property type="match status" value="1"/>
</dbReference>
<dbReference type="InterPro" id="IPR030400">
    <property type="entry name" value="Sedolisin_dom"/>
</dbReference>
<evidence type="ECO:0000256" key="6">
    <source>
        <dbReference type="ARBA" id="ARBA00022837"/>
    </source>
</evidence>
<comment type="caution">
    <text evidence="11">The sequence shown here is derived from an EMBL/GenBank/DDBJ whole genome shotgun (WGS) entry which is preliminary data.</text>
</comment>
<keyword evidence="9" id="KW-0732">Signal</keyword>
<keyword evidence="12" id="KW-1185">Reference proteome</keyword>
<dbReference type="STRING" id="764103.G7E1Z9"/>
<dbReference type="InterPro" id="IPR050819">
    <property type="entry name" value="Tripeptidyl-peptidase_I"/>
</dbReference>
<evidence type="ECO:0000256" key="3">
    <source>
        <dbReference type="ARBA" id="ARBA00022723"/>
    </source>
</evidence>
<proteinExistence type="predicted"/>
<keyword evidence="6 8" id="KW-0106">Calcium</keyword>
<sequence>MWALEMLPLALFVLASCATAASHPRSHFVIHDAARYVPEDWKPVPTVSETRNGRIHRLHFALRQASRSELEAETLKRSDPLHANYGRYLTQDDVNSLLAPSSTTLATFEDWLSSHGIDRSAIAYSSAKDWAHLDVLPELVEAMLDTKLKAYKHAKTGEVIWRTQAYSLPLFLHDHVDAVQPTTYFGQGRSSREPIEQRGAARGSSLHHDIVIDSAQKKTERRSVFTPSKRPKACPSDIANPYEYVVHRDCLRAFLRLGSYKVKSQSKAPKVGVLGFDGYLPTLADFQDHSLHEIGPRAKDYTYDLVSVNHGSVKIDLSTDSNEPFLDVQQVAKLAYPLRQVYYTIGGTGNATDFRPSRTAPTADADEPWFAGMTALFDRKEIPKVLASSYGDEERTYSPALARRICTVFMAFAARGITVLGPSGDAGLACDSVACDAPGGKCEGLVSLFPASCPFVLSVGATEQFAPEAVGGTYLTSKKLSGWSSGAGVSNYFERPAYQSNAVASYKGAHVPEHIKWNPHGRAFPDVAIQGTASAVWAGGDPYAIGGTSSSVPAFGAIVALLNDALEAEGRPAMGFMNPWLYRFGMSGFRDITVGATYGCGSRNLDAKFAATPGFDLASGWGTPDWPSLLAEALKSGPK</sequence>
<dbReference type="Proteomes" id="UP000009131">
    <property type="component" value="Unassembled WGS sequence"/>
</dbReference>
<dbReference type="SMART" id="SM00944">
    <property type="entry name" value="Pro-kuma_activ"/>
    <property type="match status" value="1"/>
</dbReference>
<keyword evidence="2 8" id="KW-0645">Protease</keyword>
<evidence type="ECO:0000256" key="2">
    <source>
        <dbReference type="ARBA" id="ARBA00022670"/>
    </source>
</evidence>
<keyword evidence="7" id="KW-0865">Zymogen</keyword>
<dbReference type="eggNOG" id="ENOG502QR6D">
    <property type="taxonomic scope" value="Eukaryota"/>
</dbReference>
<keyword evidence="5 8" id="KW-0720">Serine protease</keyword>
<comment type="subcellular location">
    <subcellularLocation>
        <location evidence="1">Secreted</location>
        <location evidence="1">Extracellular space</location>
    </subcellularLocation>
</comment>
<dbReference type="GO" id="GO:0046872">
    <property type="term" value="F:metal ion binding"/>
    <property type="evidence" value="ECO:0007669"/>
    <property type="project" value="UniProtKB-UniRule"/>
</dbReference>
<evidence type="ECO:0000313" key="11">
    <source>
        <dbReference type="EMBL" id="GAA96836.1"/>
    </source>
</evidence>
<evidence type="ECO:0000259" key="10">
    <source>
        <dbReference type="PROSITE" id="PS51695"/>
    </source>
</evidence>
<evidence type="ECO:0000256" key="1">
    <source>
        <dbReference type="ARBA" id="ARBA00004239"/>
    </source>
</evidence>
<feature type="binding site" evidence="8">
    <location>
        <position position="616"/>
    </location>
    <ligand>
        <name>Ca(2+)</name>
        <dbReference type="ChEBI" id="CHEBI:29108"/>
    </ligand>
</feature>
<dbReference type="Gene3D" id="3.40.50.200">
    <property type="entry name" value="Peptidase S8/S53 domain"/>
    <property type="match status" value="1"/>
</dbReference>
<dbReference type="GO" id="GO:0004252">
    <property type="term" value="F:serine-type endopeptidase activity"/>
    <property type="evidence" value="ECO:0007669"/>
    <property type="project" value="UniProtKB-UniRule"/>
</dbReference>
<feature type="domain" description="Peptidase S53" evidence="10">
    <location>
        <begin position="245"/>
        <end position="636"/>
    </location>
</feature>
<protein>
    <recommendedName>
        <fullName evidence="10">Peptidase S53 domain-containing protein</fullName>
    </recommendedName>
</protein>
<keyword evidence="3 8" id="KW-0479">Metal-binding</keyword>
<dbReference type="OMA" id="RRICTVF"/>
<dbReference type="SUPFAM" id="SSF54897">
    <property type="entry name" value="Protease propeptides/inhibitors"/>
    <property type="match status" value="1"/>
</dbReference>
<dbReference type="AlphaFoldDB" id="G7E1Z9"/>
<dbReference type="SUPFAM" id="SSF52743">
    <property type="entry name" value="Subtilisin-like"/>
    <property type="match status" value="1"/>
</dbReference>
<dbReference type="PANTHER" id="PTHR14218:SF15">
    <property type="entry name" value="TRIPEPTIDYL-PEPTIDASE 1"/>
    <property type="match status" value="1"/>
</dbReference>
<dbReference type="HOGENOM" id="CLU_013783_3_0_1"/>
<evidence type="ECO:0000256" key="7">
    <source>
        <dbReference type="ARBA" id="ARBA00023145"/>
    </source>
</evidence>
<feature type="chain" id="PRO_5009955672" description="Peptidase S53 domain-containing protein" evidence="9">
    <location>
        <begin position="21"/>
        <end position="639"/>
    </location>
</feature>
<reference evidence="11 12" key="2">
    <citation type="journal article" date="2012" name="Open Biol.">
        <title>Characteristics of nucleosomes and linker DNA regions on the genome of the basidiomycete Mixia osmundae revealed by mono- and dinucleosome mapping.</title>
        <authorList>
            <person name="Nishida H."/>
            <person name="Kondo S."/>
            <person name="Matsumoto T."/>
            <person name="Suzuki Y."/>
            <person name="Yoshikawa H."/>
            <person name="Taylor T.D."/>
            <person name="Sugiyama J."/>
        </authorList>
    </citation>
    <scope>NUCLEOTIDE SEQUENCE [LARGE SCALE GENOMIC DNA]</scope>
    <source>
        <strain evidence="12">CBS 9802 / IAM 14324 / JCM 22182 / KY 12970</strain>
    </source>
</reference>
<feature type="active site" description="Charge relay system" evidence="8">
    <location>
        <position position="323"/>
    </location>
</feature>
<dbReference type="InParanoid" id="G7E1Z9"/>
<dbReference type="InterPro" id="IPR015366">
    <property type="entry name" value="S53_propep"/>
</dbReference>
<feature type="signal peptide" evidence="9">
    <location>
        <begin position="1"/>
        <end position="20"/>
    </location>
</feature>
<accession>G7E1Z9</accession>
<feature type="binding site" evidence="8">
    <location>
        <position position="614"/>
    </location>
    <ligand>
        <name>Ca(2+)</name>
        <dbReference type="ChEBI" id="CHEBI:29108"/>
    </ligand>
</feature>
<evidence type="ECO:0000256" key="9">
    <source>
        <dbReference type="SAM" id="SignalP"/>
    </source>
</evidence>
<feature type="active site" description="Charge relay system" evidence="8">
    <location>
        <position position="327"/>
    </location>
</feature>
<dbReference type="CDD" id="cd04056">
    <property type="entry name" value="Peptidases_S53"/>
    <property type="match status" value="1"/>
</dbReference>
<feature type="active site" description="Charge relay system" evidence="8">
    <location>
        <position position="549"/>
    </location>
</feature>
<dbReference type="PROSITE" id="PS51695">
    <property type="entry name" value="SEDOLISIN"/>
    <property type="match status" value="1"/>
</dbReference>
<dbReference type="GO" id="GO:0006508">
    <property type="term" value="P:proteolysis"/>
    <property type="evidence" value="ECO:0007669"/>
    <property type="project" value="UniProtKB-KW"/>
</dbReference>
<evidence type="ECO:0000256" key="5">
    <source>
        <dbReference type="ARBA" id="ARBA00022825"/>
    </source>
</evidence>
<feature type="binding site" evidence="8">
    <location>
        <position position="592"/>
    </location>
    <ligand>
        <name>Ca(2+)</name>
        <dbReference type="ChEBI" id="CHEBI:29108"/>
    </ligand>
</feature>
<gene>
    <name evidence="11" type="primary">Mo03509</name>
    <name evidence="11" type="ORF">E5Q_03509</name>
</gene>
<dbReference type="EMBL" id="BABT02000108">
    <property type="protein sequence ID" value="GAA96836.1"/>
    <property type="molecule type" value="Genomic_DNA"/>
</dbReference>
<organism evidence="11 12">
    <name type="scientific">Mixia osmundae (strain CBS 9802 / IAM 14324 / JCM 22182 / KY 12970)</name>
    <dbReference type="NCBI Taxonomy" id="764103"/>
    <lineage>
        <taxon>Eukaryota</taxon>
        <taxon>Fungi</taxon>
        <taxon>Dikarya</taxon>
        <taxon>Basidiomycota</taxon>
        <taxon>Pucciniomycotina</taxon>
        <taxon>Mixiomycetes</taxon>
        <taxon>Mixiales</taxon>
        <taxon>Mixiaceae</taxon>
        <taxon>Mixia</taxon>
    </lineage>
</organism>
<dbReference type="GO" id="GO:0008240">
    <property type="term" value="F:tripeptidyl-peptidase activity"/>
    <property type="evidence" value="ECO:0007669"/>
    <property type="project" value="TreeGrafter"/>
</dbReference>
<evidence type="ECO:0000313" key="12">
    <source>
        <dbReference type="Proteomes" id="UP000009131"/>
    </source>
</evidence>
<comment type="cofactor">
    <cofactor evidence="8">
        <name>Ca(2+)</name>
        <dbReference type="ChEBI" id="CHEBI:29108"/>
    </cofactor>
    <text evidence="8">Binds 1 Ca(2+) ion per subunit.</text>
</comment>
<name>G7E1Z9_MIXOS</name>
<feature type="binding site" evidence="8">
    <location>
        <position position="591"/>
    </location>
    <ligand>
        <name>Ca(2+)</name>
        <dbReference type="ChEBI" id="CHEBI:29108"/>
    </ligand>
</feature>
<dbReference type="InterPro" id="IPR036852">
    <property type="entry name" value="Peptidase_S8/S53_dom_sf"/>
</dbReference>
<evidence type="ECO:0000256" key="8">
    <source>
        <dbReference type="PROSITE-ProRule" id="PRU01032"/>
    </source>
</evidence>
<evidence type="ECO:0000256" key="4">
    <source>
        <dbReference type="ARBA" id="ARBA00022801"/>
    </source>
</evidence>
<keyword evidence="4 8" id="KW-0378">Hydrolase</keyword>
<dbReference type="OrthoDB" id="409122at2759"/>
<reference evidence="11 12" key="1">
    <citation type="journal article" date="2011" name="J. Gen. Appl. Microbiol.">
        <title>Draft genome sequencing of the enigmatic basidiomycete Mixia osmundae.</title>
        <authorList>
            <person name="Nishida H."/>
            <person name="Nagatsuka Y."/>
            <person name="Sugiyama J."/>
        </authorList>
    </citation>
    <scope>NUCLEOTIDE SEQUENCE [LARGE SCALE GENOMIC DNA]</scope>
    <source>
        <strain evidence="12">CBS 9802 / IAM 14324 / JCM 22182 / KY 12970</strain>
    </source>
</reference>
<dbReference type="Pfam" id="PF09286">
    <property type="entry name" value="Pro-kuma_activ"/>
    <property type="match status" value="1"/>
</dbReference>
<dbReference type="GO" id="GO:0005576">
    <property type="term" value="C:extracellular region"/>
    <property type="evidence" value="ECO:0007669"/>
    <property type="project" value="UniProtKB-SubCell"/>
</dbReference>
<dbReference type="RefSeq" id="XP_014567307.1">
    <property type="nucleotide sequence ID" value="XM_014711821.1"/>
</dbReference>
<dbReference type="PANTHER" id="PTHR14218">
    <property type="entry name" value="PROTEASE S8 TRIPEPTIDYL PEPTIDASE I CLN2"/>
    <property type="match status" value="1"/>
</dbReference>